<dbReference type="Gene3D" id="3.40.50.2000">
    <property type="entry name" value="Glycogen Phosphorylase B"/>
    <property type="match status" value="2"/>
</dbReference>
<dbReference type="PANTHER" id="PTHR46401:SF2">
    <property type="entry name" value="GLYCOSYLTRANSFERASE WBBK-RELATED"/>
    <property type="match status" value="1"/>
</dbReference>
<dbReference type="CDD" id="cd03809">
    <property type="entry name" value="GT4_MtfB-like"/>
    <property type="match status" value="1"/>
</dbReference>
<dbReference type="GO" id="GO:0016757">
    <property type="term" value="F:glycosyltransferase activity"/>
    <property type="evidence" value="ECO:0007669"/>
    <property type="project" value="InterPro"/>
</dbReference>
<accession>A0A3G2L356</accession>
<dbReference type="EMBL" id="CP032050">
    <property type="protein sequence ID" value="AYN66658.1"/>
    <property type="molecule type" value="Genomic_DNA"/>
</dbReference>
<sequence>MKIVLLNHHQHFTGYSMKRYVSFLKNGLVEKGHNVEVWFPKPYFSNKNLPFKFNKWLRYIDQFILFPIVLLFRTQRLSKDTLYVLIDQALGMWMPILKNKYHIVHCHDFTALKSSIGQIAQNPTGRTGKIYQKLILKGVSQAQNFISVSKRTQQELVTFLKRSPTINNQIYNAIDPIFSLGNIDVARKEVGMSLGENFDKGYILHVGGNDFYKNRVGVILLYTEWRKQTKKDFPLIMVGYEPNQEIYRAYDSSSFKEDIYFFKNISNDMLVKCYRGALLFLFPSLYEGFGWPVAEAMACGCPVITTDDAPMNEVGGDAAWYISNSVNYGDLTVWAKTEAKAIDSLLNLDESDREGYIFKSKENAKRFTGKVILDEIEKTYLEVLDSVQD</sequence>
<evidence type="ECO:0000256" key="1">
    <source>
        <dbReference type="ARBA" id="ARBA00022679"/>
    </source>
</evidence>
<keyword evidence="1 3" id="KW-0808">Transferase</keyword>
<organism evidence="3 4">
    <name type="scientific">Euzebyella marina</name>
    <dbReference type="NCBI Taxonomy" id="1761453"/>
    <lineage>
        <taxon>Bacteria</taxon>
        <taxon>Pseudomonadati</taxon>
        <taxon>Bacteroidota</taxon>
        <taxon>Flavobacteriia</taxon>
        <taxon>Flavobacteriales</taxon>
        <taxon>Flavobacteriaceae</taxon>
        <taxon>Euzebyella</taxon>
    </lineage>
</organism>
<dbReference type="AlphaFoldDB" id="A0A3G2L356"/>
<protein>
    <submittedName>
        <fullName evidence="3">Glycosyltransferase family 1 protein</fullName>
    </submittedName>
</protein>
<dbReference type="Proteomes" id="UP000276309">
    <property type="component" value="Chromosome"/>
</dbReference>
<keyword evidence="4" id="KW-1185">Reference proteome</keyword>
<proteinExistence type="predicted"/>
<gene>
    <name evidence="3" type="ORF">D1013_04305</name>
</gene>
<dbReference type="InterPro" id="IPR001296">
    <property type="entry name" value="Glyco_trans_1"/>
</dbReference>
<evidence type="ECO:0000259" key="2">
    <source>
        <dbReference type="Pfam" id="PF00534"/>
    </source>
</evidence>
<evidence type="ECO:0000313" key="4">
    <source>
        <dbReference type="Proteomes" id="UP000276309"/>
    </source>
</evidence>
<feature type="domain" description="Glycosyl transferase family 1" evidence="2">
    <location>
        <begin position="195"/>
        <end position="318"/>
    </location>
</feature>
<dbReference type="PANTHER" id="PTHR46401">
    <property type="entry name" value="GLYCOSYLTRANSFERASE WBBK-RELATED"/>
    <property type="match status" value="1"/>
</dbReference>
<evidence type="ECO:0000313" key="3">
    <source>
        <dbReference type="EMBL" id="AYN66658.1"/>
    </source>
</evidence>
<dbReference type="SUPFAM" id="SSF53756">
    <property type="entry name" value="UDP-Glycosyltransferase/glycogen phosphorylase"/>
    <property type="match status" value="1"/>
</dbReference>
<name>A0A3G2L356_9FLAO</name>
<dbReference type="OrthoDB" id="798298at2"/>
<dbReference type="Pfam" id="PF00534">
    <property type="entry name" value="Glycos_transf_1"/>
    <property type="match status" value="1"/>
</dbReference>
<reference evidence="3 4" key="1">
    <citation type="submission" date="2018-08" db="EMBL/GenBank/DDBJ databases">
        <title>The reduced genetic potential of extracellular carbohydrate catabolism in Euzebyella marina RN62, a Flavobacteriia bacterium isolated from the hadal water.</title>
        <authorList>
            <person name="Xue C."/>
        </authorList>
    </citation>
    <scope>NUCLEOTIDE SEQUENCE [LARGE SCALE GENOMIC DNA]</scope>
    <source>
        <strain evidence="3 4">RN62</strain>
    </source>
</reference>
<dbReference type="KEGG" id="emar:D1013_04305"/>